<dbReference type="SUPFAM" id="SSF53098">
    <property type="entry name" value="Ribonuclease H-like"/>
    <property type="match status" value="1"/>
</dbReference>
<evidence type="ECO:0000259" key="1">
    <source>
        <dbReference type="PROSITE" id="PS50994"/>
    </source>
</evidence>
<dbReference type="PROSITE" id="PS50994">
    <property type="entry name" value="INTEGRASE"/>
    <property type="match status" value="1"/>
</dbReference>
<accession>A0ABQ7WLW4</accession>
<dbReference type="InterPro" id="IPR036397">
    <property type="entry name" value="RNaseH_sf"/>
</dbReference>
<evidence type="ECO:0000313" key="2">
    <source>
        <dbReference type="EMBL" id="KAH0781752.1"/>
    </source>
</evidence>
<dbReference type="PANTHER" id="PTHR35046:SF18">
    <property type="entry name" value="RNA-DIRECTED DNA POLYMERASE"/>
    <property type="match status" value="1"/>
</dbReference>
<comment type="caution">
    <text evidence="2">The sequence shown here is derived from an EMBL/GenBank/DDBJ whole genome shotgun (WGS) entry which is preliminary data.</text>
</comment>
<dbReference type="InterPro" id="IPR012337">
    <property type="entry name" value="RNaseH-like_sf"/>
</dbReference>
<sequence>MVIKFFVECDICQRSKDETIAYPSLLQPLSIPNQEGTHISMDFIEWLPKSQGKDVISVKVDRFTKSAHFIALSHPYTATIVVDKFWKRVQTLHGTLLLWSLIKKVFLSNFWQALFKLKGVQLSYSSAYHPKTDGQTKRVNNYTMVPAAEDVIMHRQQMQQLLKDNLHKARERMKYFAEQQRTEREFQVGDMVYLKLQPYRIELVSYKLGLPPSSKVHLVFHVSLLKNKVGSRVVVQSTLPITNGEGQFLVKPVAILQRQLVQMENSTVVKLLIQWFSLPPEDVNGEDFDFIKVKFPAFIPNP</sequence>
<keyword evidence="3" id="KW-1185">Reference proteome</keyword>
<name>A0ABQ7WLW4_SOLTU</name>
<feature type="domain" description="Integrase catalytic" evidence="1">
    <location>
        <begin position="28"/>
        <end position="206"/>
    </location>
</feature>
<organism evidence="2 3">
    <name type="scientific">Solanum tuberosum</name>
    <name type="common">Potato</name>
    <dbReference type="NCBI Taxonomy" id="4113"/>
    <lineage>
        <taxon>Eukaryota</taxon>
        <taxon>Viridiplantae</taxon>
        <taxon>Streptophyta</taxon>
        <taxon>Embryophyta</taxon>
        <taxon>Tracheophyta</taxon>
        <taxon>Spermatophyta</taxon>
        <taxon>Magnoliopsida</taxon>
        <taxon>eudicotyledons</taxon>
        <taxon>Gunneridae</taxon>
        <taxon>Pentapetalae</taxon>
        <taxon>asterids</taxon>
        <taxon>lamiids</taxon>
        <taxon>Solanales</taxon>
        <taxon>Solanaceae</taxon>
        <taxon>Solanoideae</taxon>
        <taxon>Solaneae</taxon>
        <taxon>Solanum</taxon>
    </lineage>
</organism>
<dbReference type="InterPro" id="IPR001584">
    <property type="entry name" value="Integrase_cat-core"/>
</dbReference>
<dbReference type="EMBL" id="JAIVGD010000001">
    <property type="protein sequence ID" value="KAH0781752.1"/>
    <property type="molecule type" value="Genomic_DNA"/>
</dbReference>
<dbReference type="PANTHER" id="PTHR35046">
    <property type="entry name" value="ZINC KNUCKLE (CCHC-TYPE) FAMILY PROTEIN"/>
    <property type="match status" value="1"/>
</dbReference>
<reference evidence="2 3" key="1">
    <citation type="journal article" date="2021" name="bioRxiv">
        <title>Chromosome-scale and haplotype-resolved genome assembly of a tetraploid potato cultivar.</title>
        <authorList>
            <person name="Sun H."/>
            <person name="Jiao W.-B."/>
            <person name="Krause K."/>
            <person name="Campoy J.A."/>
            <person name="Goel M."/>
            <person name="Folz-Donahue K."/>
            <person name="Kukat C."/>
            <person name="Huettel B."/>
            <person name="Schneeberger K."/>
        </authorList>
    </citation>
    <scope>NUCLEOTIDE SEQUENCE [LARGE SCALE GENOMIC DNA]</scope>
    <source>
        <strain evidence="2">SolTubOtavaFocal</strain>
        <tissue evidence="2">Leaves</tissue>
    </source>
</reference>
<dbReference type="Proteomes" id="UP000826656">
    <property type="component" value="Unassembled WGS sequence"/>
</dbReference>
<gene>
    <name evidence="2" type="ORF">KY290_001350</name>
</gene>
<protein>
    <recommendedName>
        <fullName evidence="1">Integrase catalytic domain-containing protein</fullName>
    </recommendedName>
</protein>
<proteinExistence type="predicted"/>
<evidence type="ECO:0000313" key="3">
    <source>
        <dbReference type="Proteomes" id="UP000826656"/>
    </source>
</evidence>
<dbReference type="Gene3D" id="3.30.420.10">
    <property type="entry name" value="Ribonuclease H-like superfamily/Ribonuclease H"/>
    <property type="match status" value="1"/>
</dbReference>